<proteinExistence type="inferred from homology"/>
<keyword evidence="1 5" id="KW-0637">Prenyltransferase</keyword>
<comment type="caution">
    <text evidence="7">The sequence shown here is derived from an EMBL/GenBank/DDBJ whole genome shotgun (WGS) entry which is preliminary data.</text>
</comment>
<comment type="catalytic activity">
    <reaction evidence="5">
        <text>dimethylallyl phosphate + FMNH2 = prenylated FMNH2 + phosphate</text>
        <dbReference type="Rhea" id="RHEA:37743"/>
        <dbReference type="ChEBI" id="CHEBI:43474"/>
        <dbReference type="ChEBI" id="CHEBI:57618"/>
        <dbReference type="ChEBI" id="CHEBI:87467"/>
        <dbReference type="ChEBI" id="CHEBI:88052"/>
        <dbReference type="EC" id="2.5.1.129"/>
    </reaction>
</comment>
<sequence>MNSNPTAAPVTLAITGASGGIYGLRLLECLLSAQRPVHLLISEAGRLVLKMEHDLALPARPSDIEKTLSARFNAAEGQLQVFGDKAWTAPAASGSGAPKQMVVCPCTTGTLGRLAAGTSEALIERAADVVLKERGQLILVPRETPLSQIHLENMLRLARVGAIILPANPGFYHRPTDINGLVDFVVARILDHLNIDQSLMPRWGLDSDS</sequence>
<protein>
    <recommendedName>
        <fullName evidence="5">Flavin prenyltransferase UbiX</fullName>
        <ecNumber evidence="5">2.5.1.129</ecNumber>
    </recommendedName>
</protein>
<feature type="binding site" evidence="5">
    <location>
        <begin position="107"/>
        <end position="110"/>
    </location>
    <ligand>
        <name>FMN</name>
        <dbReference type="ChEBI" id="CHEBI:58210"/>
    </ligand>
</feature>
<comment type="function">
    <text evidence="5">Flavin prenyltransferase that catalyzes the synthesis of the prenylated FMN cofactor (prenyl-FMN) for 4-hydroxy-3-polyprenylbenzoic acid decarboxylase UbiD. The prenyltransferase is metal-independent and links a dimethylallyl moiety from dimethylallyl monophosphate (DMAP) to the flavin N5 and C6 atoms of FMN.</text>
</comment>
<dbReference type="EC" id="2.5.1.129" evidence="5"/>
<evidence type="ECO:0000256" key="2">
    <source>
        <dbReference type="ARBA" id="ARBA00022630"/>
    </source>
</evidence>
<feature type="binding site" evidence="5">
    <location>
        <position position="188"/>
    </location>
    <ligand>
        <name>dimethylallyl phosphate</name>
        <dbReference type="ChEBI" id="CHEBI:88052"/>
    </ligand>
</feature>
<feature type="domain" description="Flavoprotein" evidence="6">
    <location>
        <begin position="10"/>
        <end position="193"/>
    </location>
</feature>
<dbReference type="Gene3D" id="3.40.50.1950">
    <property type="entry name" value="Flavin prenyltransferase-like"/>
    <property type="match status" value="1"/>
</dbReference>
<feature type="binding site" evidence="5">
    <location>
        <position position="172"/>
    </location>
    <ligand>
        <name>dimethylallyl phosphate</name>
        <dbReference type="ChEBI" id="CHEBI:88052"/>
    </ligand>
</feature>
<evidence type="ECO:0000256" key="4">
    <source>
        <dbReference type="ARBA" id="ARBA00022679"/>
    </source>
</evidence>
<evidence type="ECO:0000313" key="7">
    <source>
        <dbReference type="EMBL" id="MRH78933.1"/>
    </source>
</evidence>
<keyword evidence="4 5" id="KW-0808">Transferase</keyword>
<gene>
    <name evidence="5" type="primary">ubiX</name>
    <name evidence="7" type="ORF">GH984_09500</name>
</gene>
<organism evidence="7 8">
    <name type="scientific">Spiribacter salilacus</name>
    <dbReference type="NCBI Taxonomy" id="2664894"/>
    <lineage>
        <taxon>Bacteria</taxon>
        <taxon>Pseudomonadati</taxon>
        <taxon>Pseudomonadota</taxon>
        <taxon>Gammaproteobacteria</taxon>
        <taxon>Chromatiales</taxon>
        <taxon>Ectothiorhodospiraceae</taxon>
        <taxon>Spiribacter</taxon>
    </lineage>
</organism>
<comment type="similarity">
    <text evidence="5">Belongs to the UbiX/PAD1 family.</text>
</comment>
<feature type="binding site" evidence="5">
    <location>
        <begin position="16"/>
        <end position="18"/>
    </location>
    <ligand>
        <name>FMN</name>
        <dbReference type="ChEBI" id="CHEBI:58210"/>
    </ligand>
</feature>
<evidence type="ECO:0000256" key="1">
    <source>
        <dbReference type="ARBA" id="ARBA00022602"/>
    </source>
</evidence>
<dbReference type="GO" id="GO:0106141">
    <property type="term" value="F:flavin prenyltransferase activity"/>
    <property type="evidence" value="ECO:0007669"/>
    <property type="project" value="UniProtKB-EC"/>
</dbReference>
<dbReference type="SUPFAM" id="SSF52507">
    <property type="entry name" value="Homo-oligomeric flavin-containing Cys decarboxylases, HFCD"/>
    <property type="match status" value="1"/>
</dbReference>
<dbReference type="InterPro" id="IPR004507">
    <property type="entry name" value="UbiX-like"/>
</dbReference>
<comment type="caution">
    <text evidence="5">Lacks conserved residue(s) required for the propagation of feature annotation.</text>
</comment>
<dbReference type="NCBIfam" id="TIGR00421">
    <property type="entry name" value="ubiX_pad"/>
    <property type="match status" value="1"/>
</dbReference>
<dbReference type="InterPro" id="IPR036551">
    <property type="entry name" value="Flavin_trans-like"/>
</dbReference>
<dbReference type="EMBL" id="WJPP01000005">
    <property type="protein sequence ID" value="MRH78933.1"/>
    <property type="molecule type" value="Genomic_DNA"/>
</dbReference>
<keyword evidence="3 5" id="KW-0288">FMN</keyword>
<feature type="binding site" evidence="5">
    <location>
        <position position="142"/>
    </location>
    <ligand>
        <name>FMN</name>
        <dbReference type="ChEBI" id="CHEBI:58210"/>
    </ligand>
</feature>
<dbReference type="AlphaFoldDB" id="A0A6N7QU82"/>
<name>A0A6N7QU82_9GAMM</name>
<dbReference type="Pfam" id="PF02441">
    <property type="entry name" value="Flavoprotein"/>
    <property type="match status" value="1"/>
</dbReference>
<dbReference type="HAMAP" id="MF_01984">
    <property type="entry name" value="ubiX_pad"/>
    <property type="match status" value="1"/>
</dbReference>
<dbReference type="InterPro" id="IPR003382">
    <property type="entry name" value="Flavoprotein"/>
</dbReference>
<evidence type="ECO:0000256" key="3">
    <source>
        <dbReference type="ARBA" id="ARBA00022643"/>
    </source>
</evidence>
<keyword evidence="2 5" id="KW-0285">Flavoprotein</keyword>
<evidence type="ECO:0000256" key="5">
    <source>
        <dbReference type="HAMAP-Rule" id="MF_01984"/>
    </source>
</evidence>
<dbReference type="Proteomes" id="UP000433788">
    <property type="component" value="Unassembled WGS sequence"/>
</dbReference>
<feature type="binding site" evidence="5">
    <location>
        <position position="42"/>
    </location>
    <ligand>
        <name>FMN</name>
        <dbReference type="ChEBI" id="CHEBI:58210"/>
    </ligand>
</feature>
<dbReference type="RefSeq" id="WP_153719986.1">
    <property type="nucleotide sequence ID" value="NZ_WJPP01000005.1"/>
</dbReference>
<keyword evidence="8" id="KW-1185">Reference proteome</keyword>
<accession>A0A6N7QU82</accession>
<reference evidence="7 8" key="1">
    <citation type="submission" date="2019-11" db="EMBL/GenBank/DDBJ databases">
        <authorList>
            <person name="Zhang X.Y."/>
        </authorList>
    </citation>
    <scope>NUCLEOTIDE SEQUENCE [LARGE SCALE GENOMIC DNA]</scope>
    <source>
        <strain evidence="7 8">C176</strain>
    </source>
</reference>
<evidence type="ECO:0000259" key="6">
    <source>
        <dbReference type="Pfam" id="PF02441"/>
    </source>
</evidence>
<evidence type="ECO:0000313" key="8">
    <source>
        <dbReference type="Proteomes" id="UP000433788"/>
    </source>
</evidence>